<dbReference type="Proteomes" id="UP000034164">
    <property type="component" value="Unassembled WGS sequence"/>
</dbReference>
<evidence type="ECO:0000256" key="1">
    <source>
        <dbReference type="SAM" id="SignalP"/>
    </source>
</evidence>
<dbReference type="EMBL" id="LCZI01000240">
    <property type="protein sequence ID" value="KKZ67513.1"/>
    <property type="molecule type" value="Genomic_DNA"/>
</dbReference>
<dbReference type="VEuPathDB" id="FungiDB:EMCG_06812"/>
<feature type="domain" description="DUF1996" evidence="2">
    <location>
        <begin position="37"/>
        <end position="85"/>
    </location>
</feature>
<reference evidence="4" key="1">
    <citation type="journal article" date="2015" name="PLoS Genet.">
        <title>The dynamic genome and transcriptome of the human fungal pathogen Blastomyces and close relative Emmonsia.</title>
        <authorList>
            <person name="Munoz J.F."/>
            <person name="Gauthier G.M."/>
            <person name="Desjardins C.A."/>
            <person name="Gallo J.E."/>
            <person name="Holder J."/>
            <person name="Sullivan T.D."/>
            <person name="Marty A.J."/>
            <person name="Carmen J.C."/>
            <person name="Chen Z."/>
            <person name="Ding L."/>
            <person name="Gujja S."/>
            <person name="Magrini V."/>
            <person name="Misas E."/>
            <person name="Mitreva M."/>
            <person name="Priest M."/>
            <person name="Saif S."/>
            <person name="Whiston E.A."/>
            <person name="Young S."/>
            <person name="Zeng Q."/>
            <person name="Goldman W.E."/>
            <person name="Mardis E.R."/>
            <person name="Taylor J.W."/>
            <person name="McEwen J.G."/>
            <person name="Clay O.K."/>
            <person name="Klein B.S."/>
            <person name="Cuomo C.A."/>
        </authorList>
    </citation>
    <scope>NUCLEOTIDE SEQUENCE [LARGE SCALE GENOMIC DNA]</scope>
    <source>
        <strain evidence="4">UAMH 3008</strain>
    </source>
</reference>
<accession>A0A0G2IAH5</accession>
<feature type="signal peptide" evidence="1">
    <location>
        <begin position="1"/>
        <end position="19"/>
    </location>
</feature>
<keyword evidence="1" id="KW-0732">Signal</keyword>
<dbReference type="AlphaFoldDB" id="A0A0G2IAH5"/>
<dbReference type="Pfam" id="PF09362">
    <property type="entry name" value="DUF1996"/>
    <property type="match status" value="1"/>
</dbReference>
<evidence type="ECO:0000313" key="3">
    <source>
        <dbReference type="EMBL" id="KKZ67513.1"/>
    </source>
</evidence>
<proteinExistence type="predicted"/>
<dbReference type="InterPro" id="IPR018535">
    <property type="entry name" value="DUF1996"/>
</dbReference>
<gene>
    <name evidence="3" type="ORF">EMCG_06812</name>
</gene>
<dbReference type="PANTHER" id="PTHR43662">
    <property type="match status" value="1"/>
</dbReference>
<evidence type="ECO:0000259" key="2">
    <source>
        <dbReference type="Pfam" id="PF09362"/>
    </source>
</evidence>
<protein>
    <recommendedName>
        <fullName evidence="2">DUF1996 domain-containing protein</fullName>
    </recommendedName>
</protein>
<sequence length="85" mass="9443">MIIYIFYIILVSTVTRSAAFWHLPCQGQLRVVRMNSLVNSGKVSIHAHTIHGGSDIYSFDFSVTTSSLLQSECTSCAVKQNLSVY</sequence>
<feature type="chain" id="PRO_5002545849" description="DUF1996 domain-containing protein" evidence="1">
    <location>
        <begin position="20"/>
        <end position="85"/>
    </location>
</feature>
<dbReference type="OrthoDB" id="74764at2759"/>
<dbReference type="PANTHER" id="PTHR43662:SF3">
    <property type="entry name" value="DOMAIN PROTEIN, PUTATIVE (AFU_ORTHOLOGUE AFUA_6G11970)-RELATED"/>
    <property type="match status" value="1"/>
</dbReference>
<name>A0A0G2IAH5_9EURO</name>
<evidence type="ECO:0000313" key="4">
    <source>
        <dbReference type="Proteomes" id="UP000034164"/>
    </source>
</evidence>
<comment type="caution">
    <text evidence="3">The sequence shown here is derived from an EMBL/GenBank/DDBJ whole genome shotgun (WGS) entry which is preliminary data.</text>
</comment>
<organism evidence="3 4">
    <name type="scientific">[Emmonsia] crescens</name>
    <dbReference type="NCBI Taxonomy" id="73230"/>
    <lineage>
        <taxon>Eukaryota</taxon>
        <taxon>Fungi</taxon>
        <taxon>Dikarya</taxon>
        <taxon>Ascomycota</taxon>
        <taxon>Pezizomycotina</taxon>
        <taxon>Eurotiomycetes</taxon>
        <taxon>Eurotiomycetidae</taxon>
        <taxon>Onygenales</taxon>
        <taxon>Ajellomycetaceae</taxon>
        <taxon>Emergomyces</taxon>
    </lineage>
</organism>